<feature type="region of interest" description="Disordered" evidence="1">
    <location>
        <begin position="1"/>
        <end position="30"/>
    </location>
</feature>
<dbReference type="Gene3D" id="3.40.91.30">
    <property type="match status" value="1"/>
</dbReference>
<comment type="caution">
    <text evidence="2">The sequence shown here is derived from an EMBL/GenBank/DDBJ whole genome shotgun (WGS) entry which is preliminary data.</text>
</comment>
<evidence type="ECO:0000256" key="1">
    <source>
        <dbReference type="SAM" id="MobiDB-lite"/>
    </source>
</evidence>
<feature type="compositionally biased region" description="Basic and acidic residues" evidence="1">
    <location>
        <begin position="1"/>
        <end position="12"/>
    </location>
</feature>
<proteinExistence type="predicted"/>
<accession>A0ABP8JK04</accession>
<dbReference type="SUPFAM" id="SSF64496">
    <property type="entry name" value="DNA-binding domain of intron-encoded endonucleases"/>
    <property type="match status" value="1"/>
</dbReference>
<organism evidence="2 3">
    <name type="scientific">Hymenobacter koreensis</name>
    <dbReference type="NCBI Taxonomy" id="1084523"/>
    <lineage>
        <taxon>Bacteria</taxon>
        <taxon>Pseudomonadati</taxon>
        <taxon>Bacteroidota</taxon>
        <taxon>Cytophagia</taxon>
        <taxon>Cytophagales</taxon>
        <taxon>Hymenobacteraceae</taxon>
        <taxon>Hymenobacter</taxon>
    </lineage>
</organism>
<reference evidence="3" key="1">
    <citation type="journal article" date="2019" name="Int. J. Syst. Evol. Microbiol.">
        <title>The Global Catalogue of Microorganisms (GCM) 10K type strain sequencing project: providing services to taxonomists for standard genome sequencing and annotation.</title>
        <authorList>
            <consortium name="The Broad Institute Genomics Platform"/>
            <consortium name="The Broad Institute Genome Sequencing Center for Infectious Disease"/>
            <person name="Wu L."/>
            <person name="Ma J."/>
        </authorList>
    </citation>
    <scope>NUCLEOTIDE SEQUENCE [LARGE SCALE GENOMIC DNA]</scope>
    <source>
        <strain evidence="3">JCM 17924</strain>
    </source>
</reference>
<keyword evidence="3" id="KW-1185">Reference proteome</keyword>
<sequence length="372" mass="42643">MSAKNDKTERYTAEQMRGAGKGKRNRWIMPAGLPAPEPLVPLVDAPPIVDEQMDKARAMDKKRKNKVSSEEILSLYRTPMTLDQVAAKTGLNRTSVHERLQKMGASRSMNILTDIEKALIESVYRERFVSGDGKLESLANEIGRTKAFVCRYAGEVGLTNLNRPCSDELKIGMSARAKANIEANGHPKGMLGKKHSEKTKERISESSSFMWANMSEDEKQAFIDKQYNAKVANGSLRKGIETGDGKKTWKAGWREIGKNRKYYRSAWEANYARVLQWLLEQGQILDWDHEVETFWFEGIKRGVRSYLPDFRVKLLDGSIEFHEVKGWMDSRSVTTIKRMAKYHPHIKLIVRDSTWFKANKQWRGLLPDWESK</sequence>
<dbReference type="EMBL" id="BAABHA010000015">
    <property type="protein sequence ID" value="GAA4392052.1"/>
    <property type="molecule type" value="Genomic_DNA"/>
</dbReference>
<evidence type="ECO:0000313" key="3">
    <source>
        <dbReference type="Proteomes" id="UP001500454"/>
    </source>
</evidence>
<dbReference type="RefSeq" id="WP_345227462.1">
    <property type="nucleotide sequence ID" value="NZ_BAABHA010000015.1"/>
</dbReference>
<gene>
    <name evidence="2" type="ORF">GCM10023186_42090</name>
</gene>
<dbReference type="Proteomes" id="UP001500454">
    <property type="component" value="Unassembled WGS sequence"/>
</dbReference>
<name>A0ABP8JK04_9BACT</name>
<protein>
    <submittedName>
        <fullName evidence="2">Uncharacterized protein</fullName>
    </submittedName>
</protein>
<evidence type="ECO:0000313" key="2">
    <source>
        <dbReference type="EMBL" id="GAA4392052.1"/>
    </source>
</evidence>